<feature type="domain" description="YNCE-like beta-propeller" evidence="3">
    <location>
        <begin position="103"/>
        <end position="426"/>
    </location>
</feature>
<dbReference type="Pfam" id="PF21783">
    <property type="entry name" value="YNCE"/>
    <property type="match status" value="1"/>
</dbReference>
<dbReference type="Gene3D" id="2.130.10.10">
    <property type="entry name" value="YVTN repeat-like/Quinoprotein amine dehydrogenase"/>
    <property type="match status" value="2"/>
</dbReference>
<keyword evidence="2" id="KW-0812">Transmembrane</keyword>
<reference evidence="4 5" key="1">
    <citation type="submission" date="2020-12" db="EMBL/GenBank/DDBJ databases">
        <title>FDA dAtabase for Regulatory Grade micrObial Sequences (FDA-ARGOS): Supporting development and validation of Infectious Disease Dx tests.</title>
        <authorList>
            <person name="Sproer C."/>
            <person name="Gronow S."/>
            <person name="Severitt S."/>
            <person name="Schroder I."/>
            <person name="Tallon L."/>
            <person name="Sadzewicz L."/>
            <person name="Zhao X."/>
            <person name="Boylan J."/>
            <person name="Ott S."/>
            <person name="Bowen H."/>
            <person name="Vavikolanu K."/>
            <person name="Mehta A."/>
            <person name="Aluvathingal J."/>
            <person name="Nadendla S."/>
            <person name="Lowell S."/>
            <person name="Myers T."/>
            <person name="Yan Y."/>
            <person name="Sichtig H."/>
        </authorList>
    </citation>
    <scope>NUCLEOTIDE SEQUENCE [LARGE SCALE GENOMIC DNA]</scope>
    <source>
        <strain evidence="4 5">FDAARGOS_890</strain>
    </source>
</reference>
<sequence length="426" mass="45412">MSVFCTASKADALERPRAEWRGYTAQILRRWCFVKRLFVGRLGAAVALVVGGGALAWLAVASLPGSKSARAASATPAAVQAQAASAQAAAVPAAPSVPAASAASVAPVAPVAPVARVTPPPQTQGPTPIFVLNSLDANISIVDPVTWQETARIPTGKEPHHLYLTPDEKSLVVANALGDTLTLVDPRTGEVQRVIRDIIDPYHLRFSPDMKWFVTAANRLNHIDIYRWDGQNPQLVKRVPTGKTPSHLWIDARSTTIYSTMQDSDALVAIDIATQTIKARVPTGPMPADLYGSPDGTKLFIGLTGSDGVEVFDITGPEPRSVARIKTAAGAHAMRAAGDGRHLYVSNRVANTISKIDMQTNQVVASYPAPGGPDCMDVSADGRYLLVSSRWARKLSVIDTVEKKVVQQVKVGKSPHGVWTLAHAQR</sequence>
<keyword evidence="1" id="KW-0732">Signal</keyword>
<feature type="transmembrane region" description="Helical" evidence="2">
    <location>
        <begin position="38"/>
        <end position="60"/>
    </location>
</feature>
<gene>
    <name evidence="4" type="ORF">I6G47_31000</name>
</gene>
<dbReference type="Proteomes" id="UP000595064">
    <property type="component" value="Chromosome"/>
</dbReference>
<evidence type="ECO:0000256" key="1">
    <source>
        <dbReference type="ARBA" id="ARBA00022729"/>
    </source>
</evidence>
<dbReference type="SUPFAM" id="SSF50974">
    <property type="entry name" value="Nitrous oxide reductase, N-terminal domain"/>
    <property type="match status" value="1"/>
</dbReference>
<name>A0A7T3DF65_9BURK</name>
<dbReference type="InterPro" id="IPR051200">
    <property type="entry name" value="Host-pathogen_enzymatic-act"/>
</dbReference>
<evidence type="ECO:0000256" key="2">
    <source>
        <dbReference type="SAM" id="Phobius"/>
    </source>
</evidence>
<evidence type="ECO:0000313" key="4">
    <source>
        <dbReference type="EMBL" id="QPS81338.1"/>
    </source>
</evidence>
<proteinExistence type="predicted"/>
<dbReference type="InterPro" id="IPR011045">
    <property type="entry name" value="N2O_reductase_N"/>
</dbReference>
<dbReference type="KEGG" id="dla:I6G47_31000"/>
<dbReference type="PANTHER" id="PTHR47197:SF3">
    <property type="entry name" value="DIHYDRO-HEME D1 DEHYDROGENASE"/>
    <property type="match status" value="1"/>
</dbReference>
<dbReference type="EMBL" id="CP065748">
    <property type="protein sequence ID" value="QPS81338.1"/>
    <property type="molecule type" value="Genomic_DNA"/>
</dbReference>
<organism evidence="4 5">
    <name type="scientific">Delftia lacustris</name>
    <dbReference type="NCBI Taxonomy" id="558537"/>
    <lineage>
        <taxon>Bacteria</taxon>
        <taxon>Pseudomonadati</taxon>
        <taxon>Pseudomonadota</taxon>
        <taxon>Betaproteobacteria</taxon>
        <taxon>Burkholderiales</taxon>
        <taxon>Comamonadaceae</taxon>
        <taxon>Delftia</taxon>
    </lineage>
</organism>
<keyword evidence="5" id="KW-1185">Reference proteome</keyword>
<dbReference type="AlphaFoldDB" id="A0A7T3DF65"/>
<dbReference type="InterPro" id="IPR048433">
    <property type="entry name" value="YNCE-like_beta-prop"/>
</dbReference>
<dbReference type="PANTHER" id="PTHR47197">
    <property type="entry name" value="PROTEIN NIRF"/>
    <property type="match status" value="1"/>
</dbReference>
<evidence type="ECO:0000313" key="5">
    <source>
        <dbReference type="Proteomes" id="UP000595064"/>
    </source>
</evidence>
<protein>
    <submittedName>
        <fullName evidence="4">Beta-propeller fold lactonase family protein</fullName>
    </submittedName>
</protein>
<accession>A0A7T3DF65</accession>
<dbReference type="InterPro" id="IPR015943">
    <property type="entry name" value="WD40/YVTN_repeat-like_dom_sf"/>
</dbReference>
<evidence type="ECO:0000259" key="3">
    <source>
        <dbReference type="Pfam" id="PF21783"/>
    </source>
</evidence>
<keyword evidence="2" id="KW-0472">Membrane</keyword>
<keyword evidence="2" id="KW-1133">Transmembrane helix</keyword>